<evidence type="ECO:0000313" key="1">
    <source>
        <dbReference type="EMBL" id="MDQ0153830.1"/>
    </source>
</evidence>
<keyword evidence="2" id="KW-1185">Reference proteome</keyword>
<sequence>MKPYEHPEMLYVNHGYGRMFFPVGIQPINIGEDKEIYLWEEVTDEIFAIYLSKLEELLPSWTRDGTTFTSHEGSETVKISLEGKKLIYEFWYQEQEE</sequence>
<organism evidence="1 2">
    <name type="scientific">Anoxybacillus andreesenii</name>
    <dbReference type="NCBI Taxonomy" id="1325932"/>
    <lineage>
        <taxon>Bacteria</taxon>
        <taxon>Bacillati</taxon>
        <taxon>Bacillota</taxon>
        <taxon>Bacilli</taxon>
        <taxon>Bacillales</taxon>
        <taxon>Anoxybacillaceae</taxon>
        <taxon>Anoxybacillus</taxon>
    </lineage>
</organism>
<gene>
    <name evidence="1" type="ORF">J2S07_000128</name>
</gene>
<reference evidence="1 2" key="1">
    <citation type="submission" date="2023-07" db="EMBL/GenBank/DDBJ databases">
        <title>Genomic Encyclopedia of Type Strains, Phase IV (KMG-IV): sequencing the most valuable type-strain genomes for metagenomic binning, comparative biology and taxonomic classification.</title>
        <authorList>
            <person name="Goeker M."/>
        </authorList>
    </citation>
    <scope>NUCLEOTIDE SEQUENCE [LARGE SCALE GENOMIC DNA]</scope>
    <source>
        <strain evidence="1 2">DSM 23948</strain>
    </source>
</reference>
<evidence type="ECO:0000313" key="2">
    <source>
        <dbReference type="Proteomes" id="UP001231362"/>
    </source>
</evidence>
<dbReference type="EMBL" id="JAUSTU010000001">
    <property type="protein sequence ID" value="MDQ0153830.1"/>
    <property type="molecule type" value="Genomic_DNA"/>
</dbReference>
<comment type="caution">
    <text evidence="1">The sequence shown here is derived from an EMBL/GenBank/DDBJ whole genome shotgun (WGS) entry which is preliminary data.</text>
</comment>
<proteinExistence type="predicted"/>
<name>A0ABT9UYR6_9BACL</name>
<dbReference type="Proteomes" id="UP001231362">
    <property type="component" value="Unassembled WGS sequence"/>
</dbReference>
<protein>
    <submittedName>
        <fullName evidence="1">Uncharacterized protein</fullName>
    </submittedName>
</protein>
<accession>A0ABT9UYR6</accession>
<dbReference type="RefSeq" id="WP_307148456.1">
    <property type="nucleotide sequence ID" value="NZ_JAUSTU010000001.1"/>
</dbReference>